<gene>
    <name evidence="1" type="ORF">VM95_37615</name>
</gene>
<evidence type="ECO:0000313" key="2">
    <source>
        <dbReference type="Proteomes" id="UP000033699"/>
    </source>
</evidence>
<dbReference type="PATRIC" id="fig|359131.3.peg.3364"/>
<reference evidence="1 2" key="1">
    <citation type="submission" date="2015-02" db="EMBL/GenBank/DDBJ databases">
        <authorList>
            <person name="Ju K.-S."/>
            <person name="Doroghazi J.R."/>
            <person name="Metcalf W."/>
        </authorList>
    </citation>
    <scope>NUCLEOTIDE SEQUENCE [LARGE SCALE GENOMIC DNA]</scope>
    <source>
        <strain evidence="1 2">ATCC 31215</strain>
    </source>
</reference>
<sequence length="92" mass="9911">MFTDGPERSTADEAARALLAAHAFAAATPGAYQCEPTIPEGMSLVVCDLITGLLHLADATGVQGDREELTHGAYLRYREEAAYERIAELDPF</sequence>
<accession>A0A0F2T3G7</accession>
<dbReference type="RefSeq" id="WP_045705967.1">
    <property type="nucleotide sequence ID" value="NZ_JZKH01000251.1"/>
</dbReference>
<dbReference type="Proteomes" id="UP000033699">
    <property type="component" value="Unassembled WGS sequence"/>
</dbReference>
<dbReference type="OrthoDB" id="9961127at2"/>
<evidence type="ECO:0000313" key="1">
    <source>
        <dbReference type="EMBL" id="KJS57779.1"/>
    </source>
</evidence>
<dbReference type="AlphaFoldDB" id="A0A0F2T3G7"/>
<organism evidence="1 2">
    <name type="scientific">Streptomyces rubellomurinus (strain ATCC 31215)</name>
    <dbReference type="NCBI Taxonomy" id="359131"/>
    <lineage>
        <taxon>Bacteria</taxon>
        <taxon>Bacillati</taxon>
        <taxon>Actinomycetota</taxon>
        <taxon>Actinomycetes</taxon>
        <taxon>Kitasatosporales</taxon>
        <taxon>Streptomycetaceae</taxon>
        <taxon>Streptomyces</taxon>
    </lineage>
</organism>
<comment type="caution">
    <text evidence="1">The sequence shown here is derived from an EMBL/GenBank/DDBJ whole genome shotgun (WGS) entry which is preliminary data.</text>
</comment>
<dbReference type="EMBL" id="JZKH01000251">
    <property type="protein sequence ID" value="KJS57779.1"/>
    <property type="molecule type" value="Genomic_DNA"/>
</dbReference>
<protein>
    <submittedName>
        <fullName evidence="1">Uncharacterized protein</fullName>
    </submittedName>
</protein>
<keyword evidence="2" id="KW-1185">Reference proteome</keyword>
<name>A0A0F2T3G7_STRR3</name>
<proteinExistence type="predicted"/>